<evidence type="ECO:0000313" key="12">
    <source>
        <dbReference type="Proteomes" id="UP001156669"/>
    </source>
</evidence>
<dbReference type="PROSITE" id="PS00933">
    <property type="entry name" value="FGGY_KINASES_1"/>
    <property type="match status" value="1"/>
</dbReference>
<feature type="binding site" evidence="7">
    <location>
        <position position="136"/>
    </location>
    <ligand>
        <name>sn-glycerol 3-phosphate</name>
        <dbReference type="ChEBI" id="CHEBI:57597"/>
    </ligand>
</feature>
<dbReference type="InterPro" id="IPR000577">
    <property type="entry name" value="Carb_kinase_FGGY"/>
</dbReference>
<dbReference type="Proteomes" id="UP001156669">
    <property type="component" value="Unassembled WGS sequence"/>
</dbReference>
<feature type="binding site" evidence="7">
    <location>
        <position position="84"/>
    </location>
    <ligand>
        <name>glycerol</name>
        <dbReference type="ChEBI" id="CHEBI:17754"/>
    </ligand>
</feature>
<comment type="pathway">
    <text evidence="7">Polyol metabolism; glycerol degradation via glycerol kinase pathway; sn-glycerol 3-phosphate from glycerol: step 1/1.</text>
</comment>
<dbReference type="Gene3D" id="3.30.420.40">
    <property type="match status" value="2"/>
</dbReference>
<keyword evidence="6 7" id="KW-0067">ATP-binding</keyword>
<evidence type="ECO:0000256" key="6">
    <source>
        <dbReference type="ARBA" id="ARBA00022840"/>
    </source>
</evidence>
<dbReference type="NCBIfam" id="TIGR01311">
    <property type="entry name" value="glycerol_kin"/>
    <property type="match status" value="1"/>
</dbReference>
<dbReference type="PIRSF" id="PIRSF000538">
    <property type="entry name" value="GlpK"/>
    <property type="match status" value="1"/>
</dbReference>
<dbReference type="SUPFAM" id="SSF53067">
    <property type="entry name" value="Actin-like ATPase domain"/>
    <property type="match status" value="2"/>
</dbReference>
<feature type="binding site" evidence="7">
    <location>
        <position position="247"/>
    </location>
    <ligand>
        <name>glycerol</name>
        <dbReference type="ChEBI" id="CHEBI:17754"/>
    </ligand>
</feature>
<keyword evidence="2 7" id="KW-0808">Transferase</keyword>
<dbReference type="Pfam" id="PF00370">
    <property type="entry name" value="FGGY_N"/>
    <property type="match status" value="1"/>
</dbReference>
<organism evidence="11 12">
    <name type="scientific">Vibrio hyugaensis</name>
    <dbReference type="NCBI Taxonomy" id="1534743"/>
    <lineage>
        <taxon>Bacteria</taxon>
        <taxon>Pseudomonadati</taxon>
        <taxon>Pseudomonadota</taxon>
        <taxon>Gammaproteobacteria</taxon>
        <taxon>Vibrionales</taxon>
        <taxon>Vibrionaceae</taxon>
        <taxon>Vibrio</taxon>
    </lineage>
</organism>
<dbReference type="RefSeq" id="WP_045403931.1">
    <property type="nucleotide sequence ID" value="NZ_BBLD01000065.1"/>
</dbReference>
<feature type="binding site" evidence="7">
    <location>
        <position position="412"/>
    </location>
    <ligand>
        <name>ATP</name>
        <dbReference type="ChEBI" id="CHEBI:30616"/>
    </ligand>
</feature>
<feature type="binding site" evidence="7">
    <location>
        <position position="315"/>
    </location>
    <ligand>
        <name>ATP</name>
        <dbReference type="ChEBI" id="CHEBI:30616"/>
    </ligand>
</feature>
<reference evidence="12" key="1">
    <citation type="journal article" date="2019" name="Int. J. Syst. Evol. Microbiol.">
        <title>The Global Catalogue of Microorganisms (GCM) 10K type strain sequencing project: providing services to taxonomists for standard genome sequencing and annotation.</title>
        <authorList>
            <consortium name="The Broad Institute Genomics Platform"/>
            <consortium name="The Broad Institute Genome Sequencing Center for Infectious Disease"/>
            <person name="Wu L."/>
            <person name="Ma J."/>
        </authorList>
    </citation>
    <scope>NUCLEOTIDE SEQUENCE [LARGE SCALE GENOMIC DNA]</scope>
    <source>
        <strain evidence="12">NBRC 110633</strain>
    </source>
</reference>
<feature type="binding site" evidence="7">
    <location>
        <position position="136"/>
    </location>
    <ligand>
        <name>glycerol</name>
        <dbReference type="ChEBI" id="CHEBI:17754"/>
    </ligand>
</feature>
<sequence>MTEQKYIVALDQGTTSSRAVILDHDANIVSVAQREFTQIYPEAGWVEHDPMEIWATQSSTLVEALAKTGIRSDQLAGIGITNQRETTIVWNKETGKPVYNAIVWQCRRTADICEELKARGLEDYVRDNTGLVLDPYFSGTKVKWILDNVEGAREDAEAGKLLFGTVDTWLVWKMTQGRVHVTDYTNASRTMLFNINDLCWDQKMLDEMGIPASMMPEVKRSSEIYGQTNIGGKGGTRIPIAGIAGDQQAALYGQMCVEAGQAKNTYGTGCFLLMNTGQEKVTSKNGLLTTLACGPKGEPAYALEGAVFMGGASIQWLRDEMKILAGAEDSEYFATKVDSSNGVYVVPAFTGLGAPYWDAYARGTIVGLTRGVNSNHIIRATLEGIAYQTRDVLDAMQADSGIKLANLRVDGGAVANNFLMQFQSDVLDTEVHRPQVTEVTALGAAYLAGLAVGFWNSIDELQDKAVLDRTFEPHDDEEKRNRRYKGWKRAVKCAQTWSELHDEDD</sequence>
<dbReference type="PANTHER" id="PTHR10196:SF69">
    <property type="entry name" value="GLYCEROL KINASE"/>
    <property type="match status" value="1"/>
</dbReference>
<gene>
    <name evidence="7 11" type="primary">glpK</name>
    <name evidence="11" type="ORF">GCM10007906_09800</name>
</gene>
<keyword evidence="3 7" id="KW-0547">Nucleotide-binding</keyword>
<feature type="domain" description="Carbohydrate kinase FGGY C-terminal" evidence="10">
    <location>
        <begin position="263"/>
        <end position="451"/>
    </location>
</feature>
<feature type="binding site" evidence="7">
    <location>
        <position position="85"/>
    </location>
    <ligand>
        <name>glycerol</name>
        <dbReference type="ChEBI" id="CHEBI:17754"/>
    </ligand>
</feature>
<feature type="binding site" evidence="7">
    <location>
        <position position="16"/>
    </location>
    <ligand>
        <name>ATP</name>
        <dbReference type="ChEBI" id="CHEBI:30616"/>
    </ligand>
</feature>
<evidence type="ECO:0000256" key="8">
    <source>
        <dbReference type="RuleBase" id="RU003733"/>
    </source>
</evidence>
<comment type="similarity">
    <text evidence="1 7 8">Belongs to the FGGY kinase family.</text>
</comment>
<dbReference type="NCBIfam" id="NF000756">
    <property type="entry name" value="PRK00047.1"/>
    <property type="match status" value="1"/>
</dbReference>
<dbReference type="InterPro" id="IPR018485">
    <property type="entry name" value="FGGY_C"/>
</dbReference>
<keyword evidence="4 7" id="KW-0418">Kinase</keyword>
<feature type="domain" description="Carbohydrate kinase FGGY N-terminal" evidence="9">
    <location>
        <begin position="6"/>
        <end position="253"/>
    </location>
</feature>
<keyword evidence="5 7" id="KW-0319">Glycerol metabolism</keyword>
<comment type="caution">
    <text evidence="11">The sequence shown here is derived from an EMBL/GenBank/DDBJ whole genome shotgun (WGS) entry which is preliminary data.</text>
</comment>
<dbReference type="CDD" id="cd07786">
    <property type="entry name" value="FGGY_EcGK_like"/>
    <property type="match status" value="1"/>
</dbReference>
<keyword evidence="12" id="KW-1185">Reference proteome</keyword>
<evidence type="ECO:0000256" key="4">
    <source>
        <dbReference type="ARBA" id="ARBA00022777"/>
    </source>
</evidence>
<evidence type="ECO:0000256" key="3">
    <source>
        <dbReference type="ARBA" id="ARBA00022741"/>
    </source>
</evidence>
<comment type="function">
    <text evidence="7">Key enzyme in the regulation of glycerol uptake and metabolism. Catalyzes the phosphorylation of glycerol to yield sn-glycerol 3-phosphate.</text>
</comment>
<evidence type="ECO:0000259" key="10">
    <source>
        <dbReference type="Pfam" id="PF02782"/>
    </source>
</evidence>
<evidence type="ECO:0000259" key="9">
    <source>
        <dbReference type="Pfam" id="PF00370"/>
    </source>
</evidence>
<feature type="binding site" evidence="7">
    <location>
        <position position="412"/>
    </location>
    <ligand>
        <name>ADP</name>
        <dbReference type="ChEBI" id="CHEBI:456216"/>
    </ligand>
</feature>
<feature type="binding site" evidence="7">
    <location>
        <position position="18"/>
    </location>
    <ligand>
        <name>ADP</name>
        <dbReference type="ChEBI" id="CHEBI:456216"/>
    </ligand>
</feature>
<dbReference type="InterPro" id="IPR043129">
    <property type="entry name" value="ATPase_NBD"/>
</dbReference>
<proteinExistence type="inferred from homology"/>
<feature type="binding site" evidence="7">
    <location>
        <position position="246"/>
    </location>
    <ligand>
        <name>glycerol</name>
        <dbReference type="ChEBI" id="CHEBI:17754"/>
    </ligand>
</feature>
<name>A0ABQ5XXI6_9VIBR</name>
<evidence type="ECO:0000256" key="7">
    <source>
        <dbReference type="HAMAP-Rule" id="MF_00186"/>
    </source>
</evidence>
<feature type="binding site" evidence="7">
    <location>
        <position position="246"/>
    </location>
    <ligand>
        <name>sn-glycerol 3-phosphate</name>
        <dbReference type="ChEBI" id="CHEBI:57597"/>
    </ligand>
</feature>
<feature type="binding site" evidence="7">
    <location>
        <position position="85"/>
    </location>
    <ligand>
        <name>sn-glycerol 3-phosphate</name>
        <dbReference type="ChEBI" id="CHEBI:57597"/>
    </ligand>
</feature>
<dbReference type="PROSITE" id="PS00445">
    <property type="entry name" value="FGGY_KINASES_2"/>
    <property type="match status" value="1"/>
</dbReference>
<feature type="binding site" evidence="7">
    <location>
        <position position="84"/>
    </location>
    <ligand>
        <name>sn-glycerol 3-phosphate</name>
        <dbReference type="ChEBI" id="CHEBI:57597"/>
    </ligand>
</feature>
<feature type="binding site" evidence="7">
    <location>
        <position position="15"/>
    </location>
    <ligand>
        <name>ATP</name>
        <dbReference type="ChEBI" id="CHEBI:30616"/>
    </ligand>
</feature>
<evidence type="ECO:0000256" key="5">
    <source>
        <dbReference type="ARBA" id="ARBA00022798"/>
    </source>
</evidence>
<feature type="binding site" evidence="7">
    <location>
        <position position="311"/>
    </location>
    <ligand>
        <name>ADP</name>
        <dbReference type="ChEBI" id="CHEBI:456216"/>
    </ligand>
</feature>
<dbReference type="GO" id="GO:0016301">
    <property type="term" value="F:kinase activity"/>
    <property type="evidence" value="ECO:0007669"/>
    <property type="project" value="UniProtKB-KW"/>
</dbReference>
<feature type="binding site" evidence="7">
    <location>
        <position position="311"/>
    </location>
    <ligand>
        <name>ATP</name>
        <dbReference type="ChEBI" id="CHEBI:30616"/>
    </ligand>
</feature>
<comment type="catalytic activity">
    <reaction evidence="7">
        <text>glycerol + ATP = sn-glycerol 3-phosphate + ADP + H(+)</text>
        <dbReference type="Rhea" id="RHEA:21644"/>
        <dbReference type="ChEBI" id="CHEBI:15378"/>
        <dbReference type="ChEBI" id="CHEBI:17754"/>
        <dbReference type="ChEBI" id="CHEBI:30616"/>
        <dbReference type="ChEBI" id="CHEBI:57597"/>
        <dbReference type="ChEBI" id="CHEBI:456216"/>
        <dbReference type="EC" id="2.7.1.30"/>
    </reaction>
</comment>
<feature type="binding site" evidence="7">
    <location>
        <position position="14"/>
    </location>
    <ligand>
        <name>sn-glycerol 3-phosphate</name>
        <dbReference type="ChEBI" id="CHEBI:57597"/>
    </ligand>
</feature>
<dbReference type="EC" id="2.7.1.30" evidence="7"/>
<dbReference type="HAMAP" id="MF_00186">
    <property type="entry name" value="Glycerol_kin"/>
    <property type="match status" value="1"/>
</dbReference>
<dbReference type="InterPro" id="IPR018484">
    <property type="entry name" value="FGGY_N"/>
</dbReference>
<evidence type="ECO:0000256" key="2">
    <source>
        <dbReference type="ARBA" id="ARBA00022679"/>
    </source>
</evidence>
<evidence type="ECO:0000256" key="1">
    <source>
        <dbReference type="ARBA" id="ARBA00009156"/>
    </source>
</evidence>
<feature type="binding site" evidence="7">
    <location>
        <position position="268"/>
    </location>
    <ligand>
        <name>ADP</name>
        <dbReference type="ChEBI" id="CHEBI:456216"/>
    </ligand>
</feature>
<protein>
    <recommendedName>
        <fullName evidence="7">Glycerol kinase</fullName>
        <ecNumber evidence="7">2.7.1.30</ecNumber>
    </recommendedName>
    <alternativeName>
        <fullName evidence="7">ATP:glycerol 3-phosphotransferase</fullName>
    </alternativeName>
    <alternativeName>
        <fullName evidence="7">Glycerokinase</fullName>
        <shortName evidence="7">GK</shortName>
    </alternativeName>
</protein>
<accession>A0ABQ5XXI6</accession>
<dbReference type="InterPro" id="IPR018483">
    <property type="entry name" value="Carb_kinase_FGGY_CS"/>
</dbReference>
<dbReference type="InterPro" id="IPR005999">
    <property type="entry name" value="Glycerol_kin"/>
</dbReference>
<dbReference type="EMBL" id="BSOE01000014">
    <property type="protein sequence ID" value="GLR03393.1"/>
    <property type="molecule type" value="Genomic_DNA"/>
</dbReference>
<feature type="binding site" evidence="7">
    <location>
        <position position="268"/>
    </location>
    <ligand>
        <name>ATP</name>
        <dbReference type="ChEBI" id="CHEBI:30616"/>
    </ligand>
</feature>
<dbReference type="PANTHER" id="PTHR10196">
    <property type="entry name" value="SUGAR KINASE"/>
    <property type="match status" value="1"/>
</dbReference>
<dbReference type="Pfam" id="PF02782">
    <property type="entry name" value="FGGY_C"/>
    <property type="match status" value="1"/>
</dbReference>
<evidence type="ECO:0000313" key="11">
    <source>
        <dbReference type="EMBL" id="GLR03393.1"/>
    </source>
</evidence>
<comment type="activity regulation">
    <text evidence="7">Inhibited by fructose 1,6-bisphosphate (FBP).</text>
</comment>
<feature type="binding site" evidence="7">
    <location>
        <position position="416"/>
    </location>
    <ligand>
        <name>ADP</name>
        <dbReference type="ChEBI" id="CHEBI:456216"/>
    </ligand>
</feature>
<feature type="binding site" evidence="7">
    <location>
        <position position="14"/>
    </location>
    <ligand>
        <name>ATP</name>
        <dbReference type="ChEBI" id="CHEBI:30616"/>
    </ligand>
</feature>
<feature type="binding site" evidence="7">
    <location>
        <position position="14"/>
    </location>
    <ligand>
        <name>ADP</name>
        <dbReference type="ChEBI" id="CHEBI:456216"/>
    </ligand>
</feature>